<organism evidence="2">
    <name type="scientific">Poeciliopsis prolifica</name>
    <name type="common">blackstripe livebearer</name>
    <dbReference type="NCBI Taxonomy" id="188132"/>
    <lineage>
        <taxon>Eukaryota</taxon>
        <taxon>Metazoa</taxon>
        <taxon>Chordata</taxon>
        <taxon>Craniata</taxon>
        <taxon>Vertebrata</taxon>
        <taxon>Euteleostomi</taxon>
        <taxon>Actinopterygii</taxon>
        <taxon>Neopterygii</taxon>
        <taxon>Teleostei</taxon>
        <taxon>Neoteleostei</taxon>
        <taxon>Acanthomorphata</taxon>
        <taxon>Ovalentaria</taxon>
        <taxon>Atherinomorphae</taxon>
        <taxon>Cyprinodontiformes</taxon>
        <taxon>Poeciliidae</taxon>
        <taxon>Poeciliinae</taxon>
        <taxon>Poeciliopsis</taxon>
    </lineage>
</organism>
<reference evidence="2" key="1">
    <citation type="submission" date="2014-12" db="EMBL/GenBank/DDBJ databases">
        <title>Parallel Evolution in Life History Adaptation Evident in the Tissue-Specific Poeciliopsis prolifica transcriptome.</title>
        <authorList>
            <person name="Jue N.K."/>
            <person name="Foley R.J."/>
            <person name="Obergfell C."/>
            <person name="Reznick D.N."/>
            <person name="O'Neill R.J."/>
            <person name="O'Neill M.J."/>
        </authorList>
    </citation>
    <scope>NUCLEOTIDE SEQUENCE</scope>
</reference>
<accession>A0A0S7ESZ3</accession>
<protein>
    <submittedName>
        <fullName evidence="2">PPUP8218</fullName>
    </submittedName>
</protein>
<evidence type="ECO:0000256" key="1">
    <source>
        <dbReference type="SAM" id="MobiDB-lite"/>
    </source>
</evidence>
<feature type="non-terminal residue" evidence="2">
    <location>
        <position position="1"/>
    </location>
</feature>
<evidence type="ECO:0000313" key="2">
    <source>
        <dbReference type="EMBL" id="JAO05982.1"/>
    </source>
</evidence>
<name>A0A0S7ESZ3_9TELE</name>
<dbReference type="EMBL" id="GBYX01475694">
    <property type="protein sequence ID" value="JAO05982.1"/>
    <property type="molecule type" value="Transcribed_RNA"/>
</dbReference>
<feature type="region of interest" description="Disordered" evidence="1">
    <location>
        <begin position="69"/>
        <end position="95"/>
    </location>
</feature>
<proteinExistence type="predicted"/>
<sequence length="106" mass="11516">QRMECGCVCMFVRKYVHVCVCVCVSGIASLHTDWSSEVFSSVPGTICRSETADQVALMLTHKTSILHHNLQPDTSTGHSREKKKENTAVSTSSGHTSLCVTASVVF</sequence>
<gene>
    <name evidence="2" type="primary">PPUP8218</name>
</gene>
<dbReference type="AlphaFoldDB" id="A0A0S7ESZ3"/>